<dbReference type="InterPro" id="IPR023068">
    <property type="entry name" value="CCA-adding_enz_firmicutes"/>
</dbReference>
<keyword evidence="10 11" id="KW-0694">RNA-binding</keyword>
<feature type="binding site" evidence="11">
    <location>
        <position position="157"/>
    </location>
    <ligand>
        <name>CTP</name>
        <dbReference type="ChEBI" id="CHEBI:37563"/>
    </ligand>
</feature>
<feature type="binding site" evidence="11">
    <location>
        <position position="114"/>
    </location>
    <ligand>
        <name>ATP</name>
        <dbReference type="ChEBI" id="CHEBI:30616"/>
    </ligand>
</feature>
<dbReference type="InterPro" id="IPR050264">
    <property type="entry name" value="Bact_CCA-adding_enz_type3_sf"/>
</dbReference>
<feature type="binding site" evidence="11">
    <location>
        <position position="157"/>
    </location>
    <ligand>
        <name>ATP</name>
        <dbReference type="ChEBI" id="CHEBI:30616"/>
    </ligand>
</feature>
<evidence type="ECO:0000259" key="12">
    <source>
        <dbReference type="Pfam" id="PF01743"/>
    </source>
</evidence>
<evidence type="ECO:0000256" key="4">
    <source>
        <dbReference type="ARBA" id="ARBA00022695"/>
    </source>
</evidence>
<feature type="binding site" evidence="11">
    <location>
        <position position="43"/>
    </location>
    <ligand>
        <name>Mg(2+)</name>
        <dbReference type="ChEBI" id="CHEBI:18420"/>
    </ligand>
</feature>
<comment type="miscellaneous">
    <text evidence="11">A single active site specifically recognizes both ATP and CTP and is responsible for their addition.</text>
</comment>
<feature type="domain" description="tRNA nucleotidyltransferase/poly(A) polymerase RNA and SrmB- binding" evidence="13">
    <location>
        <begin position="172"/>
        <end position="229"/>
    </location>
</feature>
<dbReference type="Gene3D" id="1.10.246.80">
    <property type="match status" value="1"/>
</dbReference>
<feature type="binding site" evidence="11">
    <location>
        <position position="160"/>
    </location>
    <ligand>
        <name>ATP</name>
        <dbReference type="ChEBI" id="CHEBI:30616"/>
    </ligand>
</feature>
<evidence type="ECO:0000256" key="8">
    <source>
        <dbReference type="ARBA" id="ARBA00022840"/>
    </source>
</evidence>
<comment type="subunit">
    <text evidence="11">Homodimer.</text>
</comment>
<dbReference type="Gene3D" id="1.10.3090.10">
    <property type="entry name" value="cca-adding enzyme, domain 2"/>
    <property type="match status" value="1"/>
</dbReference>
<dbReference type="InterPro" id="IPR002646">
    <property type="entry name" value="PolA_pol_head_dom"/>
</dbReference>
<keyword evidence="9 11" id="KW-0460">Magnesium</keyword>
<dbReference type="Pfam" id="PF13735">
    <property type="entry name" value="tRNA_NucTran2_2"/>
    <property type="match status" value="1"/>
</dbReference>
<dbReference type="NCBIfam" id="NF009814">
    <property type="entry name" value="PRK13299.1"/>
    <property type="match status" value="1"/>
</dbReference>
<dbReference type="CDD" id="cd05398">
    <property type="entry name" value="NT_ClassII-CCAase"/>
    <property type="match status" value="1"/>
</dbReference>
<reference evidence="16" key="1">
    <citation type="journal article" date="2019" name="Int. J. Syst. Evol. Microbiol.">
        <title>The Global Catalogue of Microorganisms (GCM) 10K type strain sequencing project: providing services to taxonomists for standard genome sequencing and annotation.</title>
        <authorList>
            <consortium name="The Broad Institute Genomics Platform"/>
            <consortium name="The Broad Institute Genome Sequencing Center for Infectious Disease"/>
            <person name="Wu L."/>
            <person name="Ma J."/>
        </authorList>
    </citation>
    <scope>NUCLEOTIDE SEQUENCE [LARGE SCALE GENOMIC DNA]</scope>
    <source>
        <strain evidence="16">CCUG 56754</strain>
    </source>
</reference>
<sequence>MIMLNHPFEEATAIIEELEIHGHQAYFVGGCVRDLLLNRSIGDIDIATSAKPQAVQEIFQKVIPVGIDHGTVIVRHNKQSYEVTTFRIDGSYSDKRHPDDVQFIQTIDQDLKRRDFTINALAMDKDGSIIDLFNGRDDIKHKLIRTVGNGYERFTEDALRIIRALRFSSQLGFVIEDKTLDNIKQVQHQIKDLAVERIANEIVKLFAGDFVNLGIDYLKQTNVYKHLPIMIEYPYIVERIPAPIKPLHSFAEIIALFHHVESEVSIQEWIRQWKCSNKTRIEALQLADALTYYRKYGLDNWLVYSLHHDYYNGFIRLQNLLLPCPSKISRHEIDSIEDQLCIQTKKDLALDGNDIHQLFPNTKKGPWVGHLLDRIEKEVVFDNVTNEKLMIKEWINWNPPEID</sequence>
<feature type="binding site" evidence="11">
    <location>
        <position position="30"/>
    </location>
    <ligand>
        <name>ATP</name>
        <dbReference type="ChEBI" id="CHEBI:30616"/>
    </ligand>
</feature>
<keyword evidence="7 11" id="KW-0692">RNA repair</keyword>
<evidence type="ECO:0000256" key="2">
    <source>
        <dbReference type="ARBA" id="ARBA00022679"/>
    </source>
</evidence>
<comment type="cofactor">
    <cofactor evidence="1 11">
        <name>Mg(2+)</name>
        <dbReference type="ChEBI" id="CHEBI:18420"/>
    </cofactor>
</comment>
<comment type="catalytic activity">
    <reaction evidence="11">
        <text>a tRNA with a 3' CCA end + 2 CTP + ATP = a tRNA with a 3' CCACCA end + 3 diphosphate</text>
        <dbReference type="Rhea" id="RHEA:76235"/>
        <dbReference type="Rhea" id="RHEA-COMP:10468"/>
        <dbReference type="Rhea" id="RHEA-COMP:18655"/>
        <dbReference type="ChEBI" id="CHEBI:30616"/>
        <dbReference type="ChEBI" id="CHEBI:33019"/>
        <dbReference type="ChEBI" id="CHEBI:37563"/>
        <dbReference type="ChEBI" id="CHEBI:83071"/>
        <dbReference type="ChEBI" id="CHEBI:195187"/>
    </reaction>
</comment>
<dbReference type="PANTHER" id="PTHR46173">
    <property type="entry name" value="CCA TRNA NUCLEOTIDYLTRANSFERASE 1, MITOCHONDRIAL"/>
    <property type="match status" value="1"/>
</dbReference>
<keyword evidence="8 11" id="KW-0067">ATP-binding</keyword>
<comment type="similarity">
    <text evidence="11">Belongs to the tRNA nucleotidyltransferase/poly(A) polymerase family. Bacterial CCA-adding enzyme type 3 subfamily.</text>
</comment>
<dbReference type="HAMAP" id="MF_01263">
    <property type="entry name" value="CCA_bact_type3"/>
    <property type="match status" value="1"/>
</dbReference>
<evidence type="ECO:0000313" key="16">
    <source>
        <dbReference type="Proteomes" id="UP001597040"/>
    </source>
</evidence>
<dbReference type="InterPro" id="IPR032810">
    <property type="entry name" value="CCA-adding_enz_C"/>
</dbReference>
<feature type="domain" description="Poly A polymerase head" evidence="12">
    <location>
        <begin position="25"/>
        <end position="145"/>
    </location>
</feature>
<evidence type="ECO:0000256" key="11">
    <source>
        <dbReference type="HAMAP-Rule" id="MF_01263"/>
    </source>
</evidence>
<evidence type="ECO:0000256" key="10">
    <source>
        <dbReference type="ARBA" id="ARBA00022884"/>
    </source>
</evidence>
<evidence type="ECO:0000313" key="15">
    <source>
        <dbReference type="EMBL" id="MFD1038666.1"/>
    </source>
</evidence>
<evidence type="ECO:0000256" key="3">
    <source>
        <dbReference type="ARBA" id="ARBA00022694"/>
    </source>
</evidence>
<name>A0ABW3LMV0_9BACI</name>
<feature type="binding site" evidence="11">
    <location>
        <position position="160"/>
    </location>
    <ligand>
        <name>CTP</name>
        <dbReference type="ChEBI" id="CHEBI:37563"/>
    </ligand>
</feature>
<feature type="binding site" evidence="11">
    <location>
        <position position="33"/>
    </location>
    <ligand>
        <name>CTP</name>
        <dbReference type="ChEBI" id="CHEBI:37563"/>
    </ligand>
</feature>
<feature type="binding site" evidence="11">
    <location>
        <position position="45"/>
    </location>
    <ligand>
        <name>Mg(2+)</name>
        <dbReference type="ChEBI" id="CHEBI:18420"/>
    </ligand>
</feature>
<dbReference type="GO" id="GO:0004810">
    <property type="term" value="F:CCA tRNA nucleotidyltransferase activity"/>
    <property type="evidence" value="ECO:0007669"/>
    <property type="project" value="UniProtKB-EC"/>
</dbReference>
<keyword evidence="6 11" id="KW-0547">Nucleotide-binding</keyword>
<keyword evidence="3 11" id="KW-0819">tRNA processing</keyword>
<dbReference type="SUPFAM" id="SSF81301">
    <property type="entry name" value="Nucleotidyltransferase"/>
    <property type="match status" value="1"/>
</dbReference>
<organism evidence="15 16">
    <name type="scientific">Virgibacillus byunsanensis</name>
    <dbReference type="NCBI Taxonomy" id="570945"/>
    <lineage>
        <taxon>Bacteria</taxon>
        <taxon>Bacillati</taxon>
        <taxon>Bacillota</taxon>
        <taxon>Bacilli</taxon>
        <taxon>Bacillales</taxon>
        <taxon>Bacillaceae</taxon>
        <taxon>Virgibacillus</taxon>
    </lineage>
</organism>
<evidence type="ECO:0000256" key="9">
    <source>
        <dbReference type="ARBA" id="ARBA00022842"/>
    </source>
</evidence>
<dbReference type="InterPro" id="IPR043519">
    <property type="entry name" value="NT_sf"/>
</dbReference>
<dbReference type="RefSeq" id="WP_390361937.1">
    <property type="nucleotide sequence ID" value="NZ_JBHTKJ010000023.1"/>
</dbReference>
<protein>
    <recommendedName>
        <fullName evidence="11">CCA-adding enzyme</fullName>
        <ecNumber evidence="11">2.7.7.72</ecNumber>
    </recommendedName>
    <alternativeName>
        <fullName evidence="11">CCA tRNA nucleotidyltransferase</fullName>
    </alternativeName>
    <alternativeName>
        <fullName evidence="11">tRNA CCA-pyrophosphorylase</fullName>
    </alternativeName>
    <alternativeName>
        <fullName evidence="11">tRNA adenylyl-/cytidylyl- transferase</fullName>
    </alternativeName>
    <alternativeName>
        <fullName evidence="11">tRNA nucleotidyltransferase</fullName>
    </alternativeName>
    <alternativeName>
        <fullName evidence="11">tRNA-NT</fullName>
    </alternativeName>
</protein>
<comment type="caution">
    <text evidence="15">The sequence shown here is derived from an EMBL/GenBank/DDBJ whole genome shotgun (WGS) entry which is preliminary data.</text>
</comment>
<evidence type="ECO:0000256" key="5">
    <source>
        <dbReference type="ARBA" id="ARBA00022723"/>
    </source>
</evidence>
<evidence type="ECO:0000256" key="6">
    <source>
        <dbReference type="ARBA" id="ARBA00022741"/>
    </source>
</evidence>
<comment type="function">
    <text evidence="11">Catalyzes the addition and repair of the essential 3'-terminal CCA sequence in tRNAs without using a nucleic acid template. Adds these three nucleotides in the order of C, C, and A to the tRNA nucleotide-73, using CTP and ATP as substrates and producing inorganic pyrophosphate. tRNA 3'-terminal CCA addition is required both for tRNA processing and repair. Also involved in tRNA surveillance by mediating tandem CCA addition to generate a CCACCA at the 3' terminus of unstable tRNAs. While stable tRNAs receive only 3'-terminal CCA, unstable tRNAs are marked with CCACCA and rapidly degraded.</text>
</comment>
<dbReference type="PANTHER" id="PTHR46173:SF1">
    <property type="entry name" value="CCA TRNA NUCLEOTIDYLTRANSFERASE 1, MITOCHONDRIAL"/>
    <property type="match status" value="1"/>
</dbReference>
<dbReference type="SUPFAM" id="SSF81891">
    <property type="entry name" value="Poly A polymerase C-terminal region-like"/>
    <property type="match status" value="1"/>
</dbReference>
<feature type="binding site" evidence="11">
    <location>
        <position position="166"/>
    </location>
    <ligand>
        <name>CTP</name>
        <dbReference type="ChEBI" id="CHEBI:37563"/>
    </ligand>
</feature>
<dbReference type="Pfam" id="PF01743">
    <property type="entry name" value="PolyA_pol"/>
    <property type="match status" value="1"/>
</dbReference>
<keyword evidence="4 11" id="KW-0548">Nucleotidyltransferase</keyword>
<accession>A0ABW3LMV0</accession>
<dbReference type="EC" id="2.7.7.72" evidence="11"/>
<dbReference type="EMBL" id="JBHTKJ010000023">
    <property type="protein sequence ID" value="MFD1038666.1"/>
    <property type="molecule type" value="Genomic_DNA"/>
</dbReference>
<evidence type="ECO:0000259" key="14">
    <source>
        <dbReference type="Pfam" id="PF13735"/>
    </source>
</evidence>
<feature type="binding site" evidence="11">
    <location>
        <position position="163"/>
    </location>
    <ligand>
        <name>ATP</name>
        <dbReference type="ChEBI" id="CHEBI:30616"/>
    </ligand>
</feature>
<feature type="domain" description="CCA-adding enzyme C-terminal" evidence="14">
    <location>
        <begin position="254"/>
        <end position="395"/>
    </location>
</feature>
<keyword evidence="5 11" id="KW-0479">Metal-binding</keyword>
<keyword evidence="16" id="KW-1185">Reference proteome</keyword>
<dbReference type="Pfam" id="PF12627">
    <property type="entry name" value="PolyA_pol_RNAbd"/>
    <property type="match status" value="1"/>
</dbReference>
<proteinExistence type="inferred from homology"/>
<feature type="binding site" evidence="11">
    <location>
        <position position="30"/>
    </location>
    <ligand>
        <name>CTP</name>
        <dbReference type="ChEBI" id="CHEBI:37563"/>
    </ligand>
</feature>
<gene>
    <name evidence="11" type="primary">cca</name>
    <name evidence="15" type="ORF">ACFQ3N_09725</name>
</gene>
<feature type="binding site" evidence="11">
    <location>
        <position position="114"/>
    </location>
    <ligand>
        <name>CTP</name>
        <dbReference type="ChEBI" id="CHEBI:37563"/>
    </ligand>
</feature>
<evidence type="ECO:0000256" key="7">
    <source>
        <dbReference type="ARBA" id="ARBA00022800"/>
    </source>
</evidence>
<evidence type="ECO:0000256" key="1">
    <source>
        <dbReference type="ARBA" id="ARBA00001946"/>
    </source>
</evidence>
<feature type="binding site" evidence="11">
    <location>
        <position position="33"/>
    </location>
    <ligand>
        <name>ATP</name>
        <dbReference type="ChEBI" id="CHEBI:30616"/>
    </ligand>
</feature>
<evidence type="ECO:0000259" key="13">
    <source>
        <dbReference type="Pfam" id="PF12627"/>
    </source>
</evidence>
<comment type="catalytic activity">
    <reaction evidence="11">
        <text>a tRNA precursor + 2 CTP + ATP = a tRNA with a 3' CCA end + 3 diphosphate</text>
        <dbReference type="Rhea" id="RHEA:14433"/>
        <dbReference type="Rhea" id="RHEA-COMP:10465"/>
        <dbReference type="Rhea" id="RHEA-COMP:10468"/>
        <dbReference type="ChEBI" id="CHEBI:30616"/>
        <dbReference type="ChEBI" id="CHEBI:33019"/>
        <dbReference type="ChEBI" id="CHEBI:37563"/>
        <dbReference type="ChEBI" id="CHEBI:74896"/>
        <dbReference type="ChEBI" id="CHEBI:83071"/>
        <dbReference type="EC" id="2.7.7.72"/>
    </reaction>
</comment>
<dbReference type="Proteomes" id="UP001597040">
    <property type="component" value="Unassembled WGS sequence"/>
</dbReference>
<dbReference type="InterPro" id="IPR032828">
    <property type="entry name" value="PolyA_RNA-bd"/>
</dbReference>
<keyword evidence="2 11" id="KW-0808">Transferase</keyword>
<dbReference type="Gene3D" id="3.30.460.10">
    <property type="entry name" value="Beta Polymerase, domain 2"/>
    <property type="match status" value="1"/>
</dbReference>
<feature type="binding site" evidence="11">
    <location>
        <position position="166"/>
    </location>
    <ligand>
        <name>ATP</name>
        <dbReference type="ChEBI" id="CHEBI:30616"/>
    </ligand>
</feature>
<feature type="binding site" evidence="11">
    <location>
        <position position="163"/>
    </location>
    <ligand>
        <name>CTP</name>
        <dbReference type="ChEBI" id="CHEBI:37563"/>
    </ligand>
</feature>